<dbReference type="Gene3D" id="3.40.630.30">
    <property type="match status" value="1"/>
</dbReference>
<dbReference type="InterPro" id="IPR000182">
    <property type="entry name" value="GNAT_dom"/>
</dbReference>
<dbReference type="InterPro" id="IPR016181">
    <property type="entry name" value="Acyl_CoA_acyltransferase"/>
</dbReference>
<dbReference type="SUPFAM" id="SSF55729">
    <property type="entry name" value="Acyl-CoA N-acyltransferases (Nat)"/>
    <property type="match status" value="1"/>
</dbReference>
<sequence length="149" mass="17096">MEIRRLQENDHELLASALWLLIPESERGSVASHAYLKQALGCKNCYFLLCLVDSTPVGYLSAFRFPAVENTSFQVYLYDIVVDARFRRKGIGTRMIEELKKCCIEDQVSRIWVGTSLDNEAAKRAFEITGARKVRETYIEYIYDLDEGA</sequence>
<evidence type="ECO:0000313" key="3">
    <source>
        <dbReference type="Proteomes" id="UP000651156"/>
    </source>
</evidence>
<proteinExistence type="predicted"/>
<dbReference type="CDD" id="cd04301">
    <property type="entry name" value="NAT_SF"/>
    <property type="match status" value="1"/>
</dbReference>
<dbReference type="Pfam" id="PF00583">
    <property type="entry name" value="Acetyltransf_1"/>
    <property type="match status" value="1"/>
</dbReference>
<name>A0ABR9UML9_9CHRO</name>
<evidence type="ECO:0000259" key="1">
    <source>
        <dbReference type="PROSITE" id="PS51186"/>
    </source>
</evidence>
<organism evidence="2 3">
    <name type="scientific">Gloeocapsopsis crepidinum LEGE 06123</name>
    <dbReference type="NCBI Taxonomy" id="588587"/>
    <lineage>
        <taxon>Bacteria</taxon>
        <taxon>Bacillati</taxon>
        <taxon>Cyanobacteriota</taxon>
        <taxon>Cyanophyceae</taxon>
        <taxon>Oscillatoriophycideae</taxon>
        <taxon>Chroococcales</taxon>
        <taxon>Chroococcaceae</taxon>
        <taxon>Gloeocapsopsis</taxon>
    </lineage>
</organism>
<keyword evidence="3" id="KW-1185">Reference proteome</keyword>
<reference evidence="2 3" key="1">
    <citation type="submission" date="2020-10" db="EMBL/GenBank/DDBJ databases">
        <authorList>
            <person name="Castelo-Branco R."/>
            <person name="Eusebio N."/>
            <person name="Adriana R."/>
            <person name="Vieira A."/>
            <person name="Brugerolle De Fraissinette N."/>
            <person name="Rezende De Castro R."/>
            <person name="Schneider M.P."/>
            <person name="Vasconcelos V."/>
            <person name="Leao P.N."/>
        </authorList>
    </citation>
    <scope>NUCLEOTIDE SEQUENCE [LARGE SCALE GENOMIC DNA]</scope>
    <source>
        <strain evidence="2 3">LEGE 06123</strain>
    </source>
</reference>
<feature type="domain" description="N-acetyltransferase" evidence="1">
    <location>
        <begin position="1"/>
        <end position="146"/>
    </location>
</feature>
<evidence type="ECO:0000313" key="2">
    <source>
        <dbReference type="EMBL" id="MBE9189542.1"/>
    </source>
</evidence>
<protein>
    <submittedName>
        <fullName evidence="2">GNAT family N-acetyltransferase</fullName>
    </submittedName>
</protein>
<comment type="caution">
    <text evidence="2">The sequence shown here is derived from an EMBL/GenBank/DDBJ whole genome shotgun (WGS) entry which is preliminary data.</text>
</comment>
<dbReference type="PROSITE" id="PS51186">
    <property type="entry name" value="GNAT"/>
    <property type="match status" value="1"/>
</dbReference>
<dbReference type="EMBL" id="JADEWN010000006">
    <property type="protein sequence ID" value="MBE9189542.1"/>
    <property type="molecule type" value="Genomic_DNA"/>
</dbReference>
<gene>
    <name evidence="2" type="ORF">IQ230_04000</name>
</gene>
<dbReference type="Proteomes" id="UP000651156">
    <property type="component" value="Unassembled WGS sequence"/>
</dbReference>
<accession>A0ABR9UML9</accession>